<protein>
    <recommendedName>
        <fullName evidence="5">DNA 3'-5' helicase</fullName>
        <ecNumber evidence="5">5.6.2.4</ecNumber>
    </recommendedName>
</protein>
<dbReference type="GO" id="GO:0009378">
    <property type="term" value="F:four-way junction helicase activity"/>
    <property type="evidence" value="ECO:0007669"/>
    <property type="project" value="TreeGrafter"/>
</dbReference>
<keyword evidence="3" id="KW-0413">Isomerase</keyword>
<evidence type="ECO:0000256" key="4">
    <source>
        <dbReference type="ARBA" id="ARBA00034617"/>
    </source>
</evidence>
<reference evidence="8" key="1">
    <citation type="submission" date="2022-07" db="EMBL/GenBank/DDBJ databases">
        <title>Phylogenomic reconstructions and comparative analyses of Kickxellomycotina fungi.</title>
        <authorList>
            <person name="Reynolds N.K."/>
            <person name="Stajich J.E."/>
            <person name="Barry K."/>
            <person name="Grigoriev I.V."/>
            <person name="Crous P."/>
            <person name="Smith M.E."/>
        </authorList>
    </citation>
    <scope>NUCLEOTIDE SEQUENCE</scope>
    <source>
        <strain evidence="8">NBRC 32514</strain>
    </source>
</reference>
<name>A0A9W7XTD4_9FUNG</name>
<dbReference type="SMART" id="SM00490">
    <property type="entry name" value="HELICc"/>
    <property type="match status" value="1"/>
</dbReference>
<keyword evidence="2" id="KW-0238">DNA-binding</keyword>
<evidence type="ECO:0000256" key="6">
    <source>
        <dbReference type="SAM" id="MobiDB-lite"/>
    </source>
</evidence>
<evidence type="ECO:0000256" key="1">
    <source>
        <dbReference type="ARBA" id="ARBA00005446"/>
    </source>
</evidence>
<comment type="catalytic activity">
    <reaction evidence="4">
        <text>Couples ATP hydrolysis with the unwinding of duplex DNA by translocating in the 3'-5' direction.</text>
        <dbReference type="EC" id="5.6.2.4"/>
    </reaction>
</comment>
<comment type="caution">
    <text evidence="8">The sequence shown here is derived from an EMBL/GenBank/DDBJ whole genome shotgun (WGS) entry which is preliminary data.</text>
</comment>
<dbReference type="GO" id="GO:0005694">
    <property type="term" value="C:chromosome"/>
    <property type="evidence" value="ECO:0007669"/>
    <property type="project" value="TreeGrafter"/>
</dbReference>
<keyword evidence="9" id="KW-1185">Reference proteome</keyword>
<dbReference type="InterPro" id="IPR001650">
    <property type="entry name" value="Helicase_C-like"/>
</dbReference>
<dbReference type="GO" id="GO:0000724">
    <property type="term" value="P:double-strand break repair via homologous recombination"/>
    <property type="evidence" value="ECO:0007669"/>
    <property type="project" value="TreeGrafter"/>
</dbReference>
<dbReference type="OrthoDB" id="10261556at2759"/>
<dbReference type="GO" id="GO:0043138">
    <property type="term" value="F:3'-5' DNA helicase activity"/>
    <property type="evidence" value="ECO:0007669"/>
    <property type="project" value="UniProtKB-EC"/>
</dbReference>
<evidence type="ECO:0000256" key="2">
    <source>
        <dbReference type="ARBA" id="ARBA00023125"/>
    </source>
</evidence>
<dbReference type="Gene3D" id="3.40.50.300">
    <property type="entry name" value="P-loop containing nucleotide triphosphate hydrolases"/>
    <property type="match status" value="1"/>
</dbReference>
<dbReference type="PROSITE" id="PS51194">
    <property type="entry name" value="HELICASE_CTER"/>
    <property type="match status" value="1"/>
</dbReference>
<dbReference type="GO" id="GO:0005737">
    <property type="term" value="C:cytoplasm"/>
    <property type="evidence" value="ECO:0007669"/>
    <property type="project" value="TreeGrafter"/>
</dbReference>
<evidence type="ECO:0000313" key="8">
    <source>
        <dbReference type="EMBL" id="KAJ1718189.1"/>
    </source>
</evidence>
<organism evidence="8 9">
    <name type="scientific">Coemansia erecta</name>
    <dbReference type="NCBI Taxonomy" id="147472"/>
    <lineage>
        <taxon>Eukaryota</taxon>
        <taxon>Fungi</taxon>
        <taxon>Fungi incertae sedis</taxon>
        <taxon>Zoopagomycota</taxon>
        <taxon>Kickxellomycotina</taxon>
        <taxon>Kickxellomycetes</taxon>
        <taxon>Kickxellales</taxon>
        <taxon>Kickxellaceae</taxon>
        <taxon>Coemansia</taxon>
    </lineage>
</organism>
<feature type="domain" description="Helicase C-terminal" evidence="7">
    <location>
        <begin position="31"/>
        <end position="196"/>
    </location>
</feature>
<dbReference type="PANTHER" id="PTHR13710:SF105">
    <property type="entry name" value="ATP-DEPENDENT DNA HELICASE Q1"/>
    <property type="match status" value="1"/>
</dbReference>
<dbReference type="AlphaFoldDB" id="A0A9W7XTD4"/>
<dbReference type="EMBL" id="JANBOJ010001148">
    <property type="protein sequence ID" value="KAJ1718189.1"/>
    <property type="molecule type" value="Genomic_DNA"/>
</dbReference>
<evidence type="ECO:0000256" key="3">
    <source>
        <dbReference type="ARBA" id="ARBA00023235"/>
    </source>
</evidence>
<accession>A0A9W7XTD4</accession>
<evidence type="ECO:0000259" key="7">
    <source>
        <dbReference type="PROSITE" id="PS51194"/>
    </source>
</evidence>
<sequence>KLELAFDRPFSVHRHQSNRTNIRYESVSCKDKDDALGRLSSDVARLISRDELCGTSARIIVYCTYVYQCEIVASAIQNRLRSKPLVYNGKLDAVGKSKAYSQWTDPANKNPIIVATSGFGAGIDMPSVAAVFHYGPAYNELQYAQESGRAGRMPGSVCLSRSYYWMDILTQLHRHTSEAGKGDALERLEGAFSIMQTEECSRRILGDLLDGNGLACFMLAGDGVVPCSCCVKDYEVDYSWIPALPAPVQVQDDMDISEDEGPARDLLNFDQSPPSSIGYCEDSDNSKDSDDSNDSDDSDDGLYMLPPQEQTSLLPALGQARMPAPLL</sequence>
<evidence type="ECO:0000256" key="5">
    <source>
        <dbReference type="ARBA" id="ARBA00034808"/>
    </source>
</evidence>
<dbReference type="EC" id="5.6.2.4" evidence="5"/>
<dbReference type="GO" id="GO:0003677">
    <property type="term" value="F:DNA binding"/>
    <property type="evidence" value="ECO:0007669"/>
    <property type="project" value="UniProtKB-KW"/>
</dbReference>
<dbReference type="PANTHER" id="PTHR13710">
    <property type="entry name" value="DNA HELICASE RECQ FAMILY MEMBER"/>
    <property type="match status" value="1"/>
</dbReference>
<feature type="compositionally biased region" description="Acidic residues" evidence="6">
    <location>
        <begin position="291"/>
        <end position="300"/>
    </location>
</feature>
<proteinExistence type="inferred from homology"/>
<dbReference type="Proteomes" id="UP001149813">
    <property type="component" value="Unassembled WGS sequence"/>
</dbReference>
<dbReference type="SUPFAM" id="SSF52540">
    <property type="entry name" value="P-loop containing nucleoside triphosphate hydrolases"/>
    <property type="match status" value="1"/>
</dbReference>
<dbReference type="InterPro" id="IPR027417">
    <property type="entry name" value="P-loop_NTPase"/>
</dbReference>
<gene>
    <name evidence="8" type="ORF">LPJ53_006633</name>
</gene>
<feature type="non-terminal residue" evidence="8">
    <location>
        <position position="1"/>
    </location>
</feature>
<comment type="similarity">
    <text evidence="1">Belongs to the helicase family. RecQ subfamily.</text>
</comment>
<feature type="region of interest" description="Disordered" evidence="6">
    <location>
        <begin position="258"/>
        <end position="327"/>
    </location>
</feature>
<feature type="non-terminal residue" evidence="8">
    <location>
        <position position="327"/>
    </location>
</feature>
<evidence type="ECO:0000313" key="9">
    <source>
        <dbReference type="Proteomes" id="UP001149813"/>
    </source>
</evidence>
<dbReference type="Pfam" id="PF00271">
    <property type="entry name" value="Helicase_C"/>
    <property type="match status" value="1"/>
</dbReference>